<dbReference type="CDD" id="cd00167">
    <property type="entry name" value="SANT"/>
    <property type="match status" value="1"/>
</dbReference>
<dbReference type="AlphaFoldDB" id="C6LMT7"/>
<proteinExistence type="predicted"/>
<dbReference type="InterPro" id="IPR009057">
    <property type="entry name" value="Homeodomain-like_sf"/>
</dbReference>
<dbReference type="OMA" id="HQNIVIM"/>
<sequence>MYFTNSVSMSHSVQSGQPGGDEYTYEHDPYPFNSAKFAVSSTSEGVGACGLSNSLVKRTSTWDTKDEELLLKLFLMYFGNDWAQYRQFFPTRTIDSIKSKFHNLVRATNRKRSKIHGKSHQNIVIMIKRAQELMKDDVKRSQHDPKQKAYNLTPFHAANKYAAIETMLEEPQPRSSLPAPLKPLSPAKVQLNDLSKCPFQLPCPLPSSTHSLPRQNERCNPSPLLPSSHSYTMHQNVPQFRSPVDWSAVSKDSPVESSGIPLLYVEKGRLFSHPVDYFGAITLPFSFSKLGELIPSGVHPSHQHFEELMSPEASSTAVGPIKLEEGSYLNAVCTKCGSAQTLRVKRVEDILVFNSLQGEDVGSFSVPNTLNSIQTTVCTCLVCTTSAELVKEADKYVWKLRYPASHQASSESPASTPVGSAQVTDQHNSTMCQCSTPRMQTPCDDEPPFYQNFELDSIDCFSTSARSSNAYVGISTPMGGLDSCANSHIDNTWTSASLSTERLSFSTSSRLLESTLSMGHPYSIHNDGQPEAGPLSTDNLSFSIPLQYQDDLLCNTDINL</sequence>
<dbReference type="SMART" id="SM00717">
    <property type="entry name" value="SANT"/>
    <property type="match status" value="1"/>
</dbReference>
<dbReference type="InterPro" id="IPR001005">
    <property type="entry name" value="SANT/Myb"/>
</dbReference>
<dbReference type="EMBL" id="ACGJ01000089">
    <property type="protein sequence ID" value="EET02648.1"/>
    <property type="molecule type" value="Genomic_DNA"/>
</dbReference>
<reference evidence="3 4" key="1">
    <citation type="journal article" date="2009" name="PLoS Pathog.">
        <title>Draft genome sequencing of giardia intestinalis assemblage B isolate GS: is human giardiasis caused by two different species?</title>
        <authorList>
            <person name="Franzen O."/>
            <person name="Jerlstrom-Hultqvist J."/>
            <person name="Castro E."/>
            <person name="Sherwood E."/>
            <person name="Ankarklev J."/>
            <person name="Reiner D.S."/>
            <person name="Palm D."/>
            <person name="Andersson J.O."/>
            <person name="Andersson B."/>
            <person name="Svard S.G."/>
        </authorList>
    </citation>
    <scope>NUCLEOTIDE SEQUENCE [LARGE SCALE GENOMIC DNA]</scope>
    <source>
        <strain evidence="4">ATCC 50581 / GS clone H7</strain>
    </source>
</reference>
<name>C6LMT7_GIAIB</name>
<evidence type="ECO:0000313" key="3">
    <source>
        <dbReference type="EMBL" id="EET02648.1"/>
    </source>
</evidence>
<feature type="region of interest" description="Disordered" evidence="1">
    <location>
        <begin position="1"/>
        <end position="20"/>
    </location>
</feature>
<evidence type="ECO:0000256" key="1">
    <source>
        <dbReference type="SAM" id="MobiDB-lite"/>
    </source>
</evidence>
<dbReference type="VEuPathDB" id="GiardiaDB:GL50581_35"/>
<evidence type="ECO:0000313" key="4">
    <source>
        <dbReference type="Proteomes" id="UP000002488"/>
    </source>
</evidence>
<dbReference type="Proteomes" id="UP000002488">
    <property type="component" value="Unassembled WGS sequence"/>
</dbReference>
<feature type="domain" description="Myb-like" evidence="2">
    <location>
        <begin position="58"/>
        <end position="107"/>
    </location>
</feature>
<gene>
    <name evidence="3" type="ORF">GL50581_35</name>
</gene>
<dbReference type="OrthoDB" id="10256999at2759"/>
<organism evidence="3 4">
    <name type="scientific">Giardia intestinalis (strain ATCC 50581 / GS clone H7)</name>
    <name type="common">Giardia lamblia</name>
    <dbReference type="NCBI Taxonomy" id="598745"/>
    <lineage>
        <taxon>Eukaryota</taxon>
        <taxon>Metamonada</taxon>
        <taxon>Diplomonadida</taxon>
        <taxon>Hexamitidae</taxon>
        <taxon>Giardiinae</taxon>
        <taxon>Giardia</taxon>
    </lineage>
</organism>
<accession>C6LMT7</accession>
<dbReference type="SUPFAM" id="SSF46689">
    <property type="entry name" value="Homeodomain-like"/>
    <property type="match status" value="1"/>
</dbReference>
<comment type="caution">
    <text evidence="3">The sequence shown here is derived from an EMBL/GenBank/DDBJ whole genome shotgun (WGS) entry which is preliminary data.</text>
</comment>
<dbReference type="Gene3D" id="1.10.10.60">
    <property type="entry name" value="Homeodomain-like"/>
    <property type="match status" value="1"/>
</dbReference>
<protein>
    <recommendedName>
        <fullName evidence="2">Myb-like domain-containing protein</fullName>
    </recommendedName>
</protein>
<evidence type="ECO:0000259" key="2">
    <source>
        <dbReference type="SMART" id="SM00717"/>
    </source>
</evidence>
<feature type="compositionally biased region" description="Polar residues" evidence="1">
    <location>
        <begin position="1"/>
        <end position="16"/>
    </location>
</feature>